<dbReference type="Proteomes" id="UP000005744">
    <property type="component" value="Unassembled WGS sequence"/>
</dbReference>
<evidence type="ECO:0000313" key="4">
    <source>
        <dbReference type="EMBL" id="EIJ41460.1"/>
    </source>
</evidence>
<dbReference type="PANTHER" id="PTHR33495">
    <property type="entry name" value="ANTI-SIGMA FACTOR ANTAGONIST TM_1081-RELATED-RELATED"/>
    <property type="match status" value="1"/>
</dbReference>
<evidence type="ECO:0000313" key="5">
    <source>
        <dbReference type="Proteomes" id="UP000005744"/>
    </source>
</evidence>
<sequence>MLKTEQKGRFLVVSVLEKRLDASLAPYFKDEMKALINSGQKNIILDLSQTDFLDSSGLGAIVSTLKLLQGEGELILCGVQGAVVSLFKLTRMDKIFSMYPTIADALENVS</sequence>
<dbReference type="CDD" id="cd07043">
    <property type="entry name" value="STAS_anti-anti-sigma_factors"/>
    <property type="match status" value="1"/>
</dbReference>
<comment type="similarity">
    <text evidence="1 2">Belongs to the anti-sigma-factor antagonist family.</text>
</comment>
<gene>
    <name evidence="4" type="ORF">BegalDRAFT_0542</name>
</gene>
<feature type="domain" description="STAS" evidence="3">
    <location>
        <begin position="11"/>
        <end position="109"/>
    </location>
</feature>
<dbReference type="InterPro" id="IPR002645">
    <property type="entry name" value="STAS_dom"/>
</dbReference>
<dbReference type="STRING" id="395493.BegalDRAFT_0542"/>
<proteinExistence type="inferred from homology"/>
<evidence type="ECO:0000256" key="1">
    <source>
        <dbReference type="ARBA" id="ARBA00009013"/>
    </source>
</evidence>
<evidence type="ECO:0000256" key="2">
    <source>
        <dbReference type="RuleBase" id="RU003749"/>
    </source>
</evidence>
<dbReference type="GO" id="GO:0043856">
    <property type="term" value="F:anti-sigma factor antagonist activity"/>
    <property type="evidence" value="ECO:0007669"/>
    <property type="project" value="InterPro"/>
</dbReference>
<dbReference type="InterPro" id="IPR036513">
    <property type="entry name" value="STAS_dom_sf"/>
</dbReference>
<dbReference type="PROSITE" id="PS50801">
    <property type="entry name" value="STAS"/>
    <property type="match status" value="1"/>
</dbReference>
<dbReference type="NCBIfam" id="TIGR00377">
    <property type="entry name" value="ant_ant_sig"/>
    <property type="match status" value="1"/>
</dbReference>
<dbReference type="OrthoDB" id="9796076at2"/>
<dbReference type="HOGENOM" id="CLU_115403_6_2_6"/>
<dbReference type="SUPFAM" id="SSF52091">
    <property type="entry name" value="SpoIIaa-like"/>
    <property type="match status" value="1"/>
</dbReference>
<dbReference type="EMBL" id="JH600070">
    <property type="protein sequence ID" value="EIJ41460.1"/>
    <property type="molecule type" value="Genomic_DNA"/>
</dbReference>
<reference evidence="4 5" key="1">
    <citation type="submission" date="2011-11" db="EMBL/GenBank/DDBJ databases">
        <title>Improved High-Quality Draft sequence of Beggiatoa alba B18lD.</title>
        <authorList>
            <consortium name="US DOE Joint Genome Institute"/>
            <person name="Lucas S."/>
            <person name="Han J."/>
            <person name="Lapidus A."/>
            <person name="Cheng J.-F."/>
            <person name="Goodwin L."/>
            <person name="Pitluck S."/>
            <person name="Peters L."/>
            <person name="Mikhailova N."/>
            <person name="Held B."/>
            <person name="Detter J.C."/>
            <person name="Han C."/>
            <person name="Tapia R."/>
            <person name="Land M."/>
            <person name="Hauser L."/>
            <person name="Kyrpides N."/>
            <person name="Ivanova N."/>
            <person name="Pagani I."/>
            <person name="Samuel K."/>
            <person name="Teske A."/>
            <person name="Mueller J."/>
            <person name="Woyke T."/>
        </authorList>
    </citation>
    <scope>NUCLEOTIDE SEQUENCE [LARGE SCALE GENOMIC DNA]</scope>
    <source>
        <strain evidence="4 5">B18LD</strain>
    </source>
</reference>
<protein>
    <recommendedName>
        <fullName evidence="2">Anti-sigma factor antagonist</fullName>
    </recommendedName>
</protein>
<dbReference type="eggNOG" id="COG1366">
    <property type="taxonomic scope" value="Bacteria"/>
</dbReference>
<dbReference type="InterPro" id="IPR003658">
    <property type="entry name" value="Anti-sigma_ant"/>
</dbReference>
<organism evidence="4 5">
    <name type="scientific">Beggiatoa alba B18LD</name>
    <dbReference type="NCBI Taxonomy" id="395493"/>
    <lineage>
        <taxon>Bacteria</taxon>
        <taxon>Pseudomonadati</taxon>
        <taxon>Pseudomonadota</taxon>
        <taxon>Gammaproteobacteria</taxon>
        <taxon>Thiotrichales</taxon>
        <taxon>Thiotrichaceae</taxon>
        <taxon>Beggiatoa</taxon>
    </lineage>
</organism>
<dbReference type="RefSeq" id="WP_002683428.1">
    <property type="nucleotide sequence ID" value="NZ_JH600070.1"/>
</dbReference>
<dbReference type="PANTHER" id="PTHR33495:SF2">
    <property type="entry name" value="ANTI-SIGMA FACTOR ANTAGONIST TM_1081-RELATED"/>
    <property type="match status" value="1"/>
</dbReference>
<evidence type="ECO:0000259" key="3">
    <source>
        <dbReference type="PROSITE" id="PS50801"/>
    </source>
</evidence>
<dbReference type="Gene3D" id="3.30.750.24">
    <property type="entry name" value="STAS domain"/>
    <property type="match status" value="1"/>
</dbReference>
<name>I3CCW7_9GAMM</name>
<keyword evidence="5" id="KW-1185">Reference proteome</keyword>
<accession>I3CCW7</accession>
<dbReference type="Pfam" id="PF01740">
    <property type="entry name" value="STAS"/>
    <property type="match status" value="1"/>
</dbReference>
<dbReference type="AlphaFoldDB" id="I3CCW7"/>